<dbReference type="EMBL" id="CAJNOK010003342">
    <property type="protein sequence ID" value="CAF0897467.1"/>
    <property type="molecule type" value="Genomic_DNA"/>
</dbReference>
<evidence type="ECO:0000313" key="4">
    <source>
        <dbReference type="EMBL" id="CAF3678702.1"/>
    </source>
</evidence>
<proteinExistence type="predicted"/>
<evidence type="ECO:0000313" key="2">
    <source>
        <dbReference type="EMBL" id="CAF0897467.1"/>
    </source>
</evidence>
<accession>A0A814QGM5</accession>
<evidence type="ECO:0000259" key="1">
    <source>
        <dbReference type="Pfam" id="PF25508"/>
    </source>
</evidence>
<comment type="caution">
    <text evidence="3">The sequence shown here is derived from an EMBL/GenBank/DDBJ whole genome shotgun (WGS) entry which is preliminary data.</text>
</comment>
<dbReference type="OrthoDB" id="10205700at2759"/>
<reference evidence="3" key="1">
    <citation type="submission" date="2021-02" db="EMBL/GenBank/DDBJ databases">
        <authorList>
            <person name="Nowell W R."/>
        </authorList>
    </citation>
    <scope>NUCLEOTIDE SEQUENCE</scope>
</reference>
<evidence type="ECO:0000313" key="6">
    <source>
        <dbReference type="Proteomes" id="UP000663829"/>
    </source>
</evidence>
<dbReference type="AlphaFoldDB" id="A0A814QGM5"/>
<name>A0A814QGM5_9BILA</name>
<protein>
    <recommendedName>
        <fullName evidence="1">TRPM-like domain-containing protein</fullName>
    </recommendedName>
</protein>
<sequence length="114" mass="13485">MIKSSHIGREFEQHAARIIDMCFNEDEGLALQILTTKSKLYFGYSLIALAEENHNQAFMATKTVQKFLDRAWFSHVNTYGHGDFYIAIKYLIPKDEIDQPKLTYPENLRWWKRQ</sequence>
<dbReference type="EMBL" id="CAJNOQ010005998">
    <property type="protein sequence ID" value="CAF1119391.1"/>
    <property type="molecule type" value="Genomic_DNA"/>
</dbReference>
<keyword evidence="6" id="KW-1185">Reference proteome</keyword>
<feature type="domain" description="TRPM-like" evidence="1">
    <location>
        <begin position="8"/>
        <end position="60"/>
    </location>
</feature>
<gene>
    <name evidence="3" type="ORF">GPM918_LOCUS19614</name>
    <name evidence="2" type="ORF">OVA965_LOCUS9449</name>
    <name evidence="5" type="ORF">SRO942_LOCUS19611</name>
    <name evidence="4" type="ORF">TMI583_LOCUS9445</name>
</gene>
<dbReference type="Proteomes" id="UP000677228">
    <property type="component" value="Unassembled WGS sequence"/>
</dbReference>
<dbReference type="Proteomes" id="UP000681722">
    <property type="component" value="Unassembled WGS sequence"/>
</dbReference>
<dbReference type="EMBL" id="CAJOBA010003343">
    <property type="protein sequence ID" value="CAF3678702.1"/>
    <property type="molecule type" value="Genomic_DNA"/>
</dbReference>
<dbReference type="EMBL" id="CAJOBC010005998">
    <property type="protein sequence ID" value="CAF3883072.1"/>
    <property type="molecule type" value="Genomic_DNA"/>
</dbReference>
<evidence type="ECO:0000313" key="5">
    <source>
        <dbReference type="EMBL" id="CAF3883072.1"/>
    </source>
</evidence>
<dbReference type="Proteomes" id="UP000682733">
    <property type="component" value="Unassembled WGS sequence"/>
</dbReference>
<dbReference type="InterPro" id="IPR057366">
    <property type="entry name" value="TRPM-like"/>
</dbReference>
<organism evidence="3 6">
    <name type="scientific">Didymodactylos carnosus</name>
    <dbReference type="NCBI Taxonomy" id="1234261"/>
    <lineage>
        <taxon>Eukaryota</taxon>
        <taxon>Metazoa</taxon>
        <taxon>Spiralia</taxon>
        <taxon>Gnathifera</taxon>
        <taxon>Rotifera</taxon>
        <taxon>Eurotatoria</taxon>
        <taxon>Bdelloidea</taxon>
        <taxon>Philodinida</taxon>
        <taxon>Philodinidae</taxon>
        <taxon>Didymodactylos</taxon>
    </lineage>
</organism>
<dbReference type="Proteomes" id="UP000663829">
    <property type="component" value="Unassembled WGS sequence"/>
</dbReference>
<evidence type="ECO:0000313" key="3">
    <source>
        <dbReference type="EMBL" id="CAF1119391.1"/>
    </source>
</evidence>
<dbReference type="Pfam" id="PF25508">
    <property type="entry name" value="TRPM2"/>
    <property type="match status" value="1"/>
</dbReference>